<dbReference type="PANTHER" id="PTHR45138:SF24">
    <property type="entry name" value="DIGUANYLATE CYCLASE DGCC-RELATED"/>
    <property type="match status" value="1"/>
</dbReference>
<dbReference type="InterPro" id="IPR029787">
    <property type="entry name" value="Nucleotide_cyclase"/>
</dbReference>
<feature type="transmembrane region" description="Helical" evidence="3">
    <location>
        <begin position="77"/>
        <end position="96"/>
    </location>
</feature>
<dbReference type="EMBL" id="JAPEUL010000009">
    <property type="protein sequence ID" value="MCW4630400.1"/>
    <property type="molecule type" value="Genomic_DNA"/>
</dbReference>
<dbReference type="Gene3D" id="3.30.70.270">
    <property type="match status" value="1"/>
</dbReference>
<keyword evidence="6" id="KW-1185">Reference proteome</keyword>
<dbReference type="InterPro" id="IPR043128">
    <property type="entry name" value="Rev_trsase/Diguanyl_cyclase"/>
</dbReference>
<feature type="transmembrane region" description="Helical" evidence="3">
    <location>
        <begin position="102"/>
        <end position="120"/>
    </location>
</feature>
<dbReference type="InterPro" id="IPR000160">
    <property type="entry name" value="GGDEF_dom"/>
</dbReference>
<dbReference type="EC" id="2.7.7.65" evidence="1"/>
<dbReference type="RefSeq" id="WP_265219759.1">
    <property type="nucleotide sequence ID" value="NZ_JAPEUL010000009.1"/>
</dbReference>
<dbReference type="Proteomes" id="UP001431181">
    <property type="component" value="Unassembled WGS sequence"/>
</dbReference>
<protein>
    <recommendedName>
        <fullName evidence="1">diguanylate cyclase</fullName>
        <ecNumber evidence="1">2.7.7.65</ecNumber>
    </recommendedName>
</protein>
<evidence type="ECO:0000313" key="6">
    <source>
        <dbReference type="Proteomes" id="UP001431181"/>
    </source>
</evidence>
<feature type="transmembrane region" description="Helical" evidence="3">
    <location>
        <begin position="20"/>
        <end position="41"/>
    </location>
</feature>
<feature type="transmembrane region" description="Helical" evidence="3">
    <location>
        <begin position="47"/>
        <end position="70"/>
    </location>
</feature>
<feature type="coiled-coil region" evidence="2">
    <location>
        <begin position="272"/>
        <end position="299"/>
    </location>
</feature>
<keyword evidence="3" id="KW-0812">Transmembrane</keyword>
<dbReference type="InterPro" id="IPR050469">
    <property type="entry name" value="Diguanylate_Cyclase"/>
</dbReference>
<dbReference type="SMART" id="SM00267">
    <property type="entry name" value="GGDEF"/>
    <property type="match status" value="1"/>
</dbReference>
<evidence type="ECO:0000256" key="3">
    <source>
        <dbReference type="SAM" id="Phobius"/>
    </source>
</evidence>
<feature type="domain" description="GGDEF" evidence="4">
    <location>
        <begin position="217"/>
        <end position="345"/>
    </location>
</feature>
<name>A0ABT3KIN6_9GAMM</name>
<feature type="transmembrane region" description="Helical" evidence="3">
    <location>
        <begin position="154"/>
        <end position="172"/>
    </location>
</feature>
<accession>A0ABT3KIN6</accession>
<feature type="transmembrane region" description="Helical" evidence="3">
    <location>
        <begin position="125"/>
        <end position="142"/>
    </location>
</feature>
<dbReference type="PANTHER" id="PTHR45138">
    <property type="entry name" value="REGULATORY COMPONENTS OF SENSORY TRANSDUCTION SYSTEM"/>
    <property type="match status" value="1"/>
</dbReference>
<evidence type="ECO:0000313" key="5">
    <source>
        <dbReference type="EMBL" id="MCW4630400.1"/>
    </source>
</evidence>
<proteinExistence type="predicted"/>
<dbReference type="SUPFAM" id="SSF55073">
    <property type="entry name" value="Nucleotide cyclase"/>
    <property type="match status" value="1"/>
</dbReference>
<comment type="caution">
    <text evidence="5">The sequence shown here is derived from an EMBL/GenBank/DDBJ whole genome shotgun (WGS) entry which is preliminary data.</text>
</comment>
<keyword evidence="2" id="KW-0175">Coiled coil</keyword>
<evidence type="ECO:0000259" key="4">
    <source>
        <dbReference type="PROSITE" id="PS50887"/>
    </source>
</evidence>
<organism evidence="5 6">
    <name type="scientific">Marinomonas rhodophyticola</name>
    <dbReference type="NCBI Taxonomy" id="2992803"/>
    <lineage>
        <taxon>Bacteria</taxon>
        <taxon>Pseudomonadati</taxon>
        <taxon>Pseudomonadota</taxon>
        <taxon>Gammaproteobacteria</taxon>
        <taxon>Oceanospirillales</taxon>
        <taxon>Oceanospirillaceae</taxon>
        <taxon>Marinomonas</taxon>
    </lineage>
</organism>
<keyword evidence="3" id="KW-0472">Membrane</keyword>
<evidence type="ECO:0000256" key="1">
    <source>
        <dbReference type="ARBA" id="ARBA00012528"/>
    </source>
</evidence>
<reference evidence="5" key="1">
    <citation type="submission" date="2022-11" db="EMBL/GenBank/DDBJ databases">
        <title>Marinomonas sp. nov., isolated from marine algae.</title>
        <authorList>
            <person name="Choi D.G."/>
            <person name="Kim J.M."/>
            <person name="Lee J.K."/>
            <person name="Baek J.H."/>
            <person name="Jeon C.O."/>
        </authorList>
    </citation>
    <scope>NUCLEOTIDE SEQUENCE</scope>
    <source>
        <strain evidence="5">KJ51-3</strain>
    </source>
</reference>
<dbReference type="NCBIfam" id="TIGR00254">
    <property type="entry name" value="GGDEF"/>
    <property type="match status" value="1"/>
</dbReference>
<dbReference type="CDD" id="cd01949">
    <property type="entry name" value="GGDEF"/>
    <property type="match status" value="1"/>
</dbReference>
<dbReference type="Pfam" id="PF00990">
    <property type="entry name" value="GGDEF"/>
    <property type="match status" value="1"/>
</dbReference>
<evidence type="ECO:0000256" key="2">
    <source>
        <dbReference type="SAM" id="Coils"/>
    </source>
</evidence>
<keyword evidence="3" id="KW-1133">Transmembrane helix</keyword>
<dbReference type="PROSITE" id="PS50887">
    <property type="entry name" value="GGDEF"/>
    <property type="match status" value="1"/>
</dbReference>
<sequence>MISLLEQWFGTKRTHPDFRFRGFLFSALVFISSSLVFFIYYNLVIDYFPPMLIANSVSLFFCIIGGYYLLVKKRSQVAAAILQLIVSIDTFILILINGNEEFALIFAFLTPVMGIFLLGYRYGSMLSVVYFVGVFYFCFTQMDTWQPEPFLPASLIHFSFIYLLLLMVSFFYDTSRRKAYQMMEESNRQLQELATTDVLTKLRNRRYVEDKLLNSTGSHYIAMLDVDDFKKVNDQFGHDQGDKVLIYLAQTLNEHLGPHDTVGRWGGEEFIIIFAESNLARLEETLKQLNQRVANTKFGIERQITISIGLANHHASRHRDSLRAVDQALYNAKADGKNRFCTASQLV</sequence>
<gene>
    <name evidence="5" type="ORF">ONZ52_16270</name>
</gene>